<evidence type="ECO:0000259" key="2">
    <source>
        <dbReference type="PROSITE" id="PS50222"/>
    </source>
</evidence>
<feature type="region of interest" description="Disordered" evidence="1">
    <location>
        <begin position="207"/>
        <end position="259"/>
    </location>
</feature>
<dbReference type="InterPro" id="IPR002048">
    <property type="entry name" value="EF_hand_dom"/>
</dbReference>
<dbReference type="PROSITE" id="PS00018">
    <property type="entry name" value="EF_HAND_1"/>
    <property type="match status" value="1"/>
</dbReference>
<protein>
    <recommendedName>
        <fullName evidence="2">EF-hand domain-containing protein</fullName>
    </recommendedName>
</protein>
<comment type="caution">
    <text evidence="3">The sequence shown here is derived from an EMBL/GenBank/DDBJ whole genome shotgun (WGS) entry which is preliminary data.</text>
</comment>
<gene>
    <name evidence="3" type="ORF">PCOR1329_LOCUS85218</name>
</gene>
<dbReference type="InterPro" id="IPR018247">
    <property type="entry name" value="EF_Hand_1_Ca_BS"/>
</dbReference>
<evidence type="ECO:0000313" key="3">
    <source>
        <dbReference type="EMBL" id="CAK0911298.1"/>
    </source>
</evidence>
<proteinExistence type="predicted"/>
<organism evidence="3 4">
    <name type="scientific">Prorocentrum cordatum</name>
    <dbReference type="NCBI Taxonomy" id="2364126"/>
    <lineage>
        <taxon>Eukaryota</taxon>
        <taxon>Sar</taxon>
        <taxon>Alveolata</taxon>
        <taxon>Dinophyceae</taxon>
        <taxon>Prorocentrales</taxon>
        <taxon>Prorocentraceae</taxon>
        <taxon>Prorocentrum</taxon>
    </lineage>
</organism>
<dbReference type="Proteomes" id="UP001189429">
    <property type="component" value="Unassembled WGS sequence"/>
</dbReference>
<feature type="non-terminal residue" evidence="3">
    <location>
        <position position="1"/>
    </location>
</feature>
<name>A0ABN9YI20_9DINO</name>
<accession>A0ABN9YI20</accession>
<feature type="compositionally biased region" description="Gly residues" evidence="1">
    <location>
        <begin position="210"/>
        <end position="219"/>
    </location>
</feature>
<sequence length="259" mass="27628">EFQLKQFLSAKRASLVAQFKQQERFFPDQLPRVIGKGETLGHGKLVEIYEDDESIAKRILAEWDGNKDGTLTVAELKSAASRTDGKISLGALDPGASAAAFQVKDVLKACWELFIVGLILFFVTAAINQVARQKQAQLDEAEIAKLEISSGRARRTEPRALCAPAPQRHLRALCWREAGAVRAARGAVRLGSSAAWGREPACRPGVGPLLVGGGGGGGAERGRPAGSPRDPRGGRGANFPPTRSRRADSHFGASAGRAR</sequence>
<evidence type="ECO:0000256" key="1">
    <source>
        <dbReference type="SAM" id="MobiDB-lite"/>
    </source>
</evidence>
<reference evidence="3" key="1">
    <citation type="submission" date="2023-10" db="EMBL/GenBank/DDBJ databases">
        <authorList>
            <person name="Chen Y."/>
            <person name="Shah S."/>
            <person name="Dougan E. K."/>
            <person name="Thang M."/>
            <person name="Chan C."/>
        </authorList>
    </citation>
    <scope>NUCLEOTIDE SEQUENCE [LARGE SCALE GENOMIC DNA]</scope>
</reference>
<evidence type="ECO:0000313" key="4">
    <source>
        <dbReference type="Proteomes" id="UP001189429"/>
    </source>
</evidence>
<feature type="domain" description="EF-hand" evidence="2">
    <location>
        <begin position="51"/>
        <end position="86"/>
    </location>
</feature>
<dbReference type="EMBL" id="CAUYUJ010022554">
    <property type="protein sequence ID" value="CAK0911298.1"/>
    <property type="molecule type" value="Genomic_DNA"/>
</dbReference>
<keyword evidence="4" id="KW-1185">Reference proteome</keyword>
<dbReference type="PROSITE" id="PS50222">
    <property type="entry name" value="EF_HAND_2"/>
    <property type="match status" value="1"/>
</dbReference>